<reference evidence="11 12" key="1">
    <citation type="submission" date="2013-12" db="EMBL/GenBank/DDBJ databases">
        <title>Annotation of the Mannheimia varigena USDA-ARS-USMARC-1296 complete genome.</title>
        <authorList>
            <person name="Harhay G.P."/>
            <person name="Clawson M.L."/>
            <person name="Murray R.W."/>
            <person name="Lubbers B.V."/>
            <person name="Heaton M.P."/>
            <person name="Chitko-Mckown C.G."/>
            <person name="Harhay D.M."/>
            <person name="Smith T.P.L."/>
        </authorList>
    </citation>
    <scope>NUCLEOTIDE SEQUENCE [LARGE SCALE GENOMIC DNA]</scope>
    <source>
        <strain evidence="11 12">USDA-ARS-USMARC-1296</strain>
    </source>
</reference>
<dbReference type="EMBL" id="CP006943">
    <property type="protein sequence ID" value="AHG76433.1"/>
    <property type="molecule type" value="Genomic_DNA"/>
</dbReference>
<dbReference type="GO" id="GO:0005829">
    <property type="term" value="C:cytosol"/>
    <property type="evidence" value="ECO:0007669"/>
    <property type="project" value="TreeGrafter"/>
</dbReference>
<accession>W0QGQ8</accession>
<sequence length="351" mass="39733">MQLKREDKMTKPIVFSGVQPSGELTIGNYLGALRNWVKMQDDYDCVYCIVDQHAITVRQDPEALRKSTLDVLALYLACGIDPNKSTIFIQSHVPEHAQLAWVLNCYTYFGEMSRMTQFKDKSARYEENVNVGLFTYPVLMAADILLYQANQVPVGDDQKQHLEITRDIANRFNALYGKKDAEGNVIEPVFAVPEVFIAKSGARVMSLLEPTKKMSKSDDNRNNVIGLLEDPKAVAKKIKRAMTDGDEPPVVRYDVQNKAGVSNLLDILSAITGKTIAELEAEFEGKMYGHLKTEVADKVSELLTNLQERYHHYRQDEALLEKIYREGADKARARARATLDKVYELVGFVRY</sequence>
<feature type="binding site" evidence="9">
    <location>
        <begin position="155"/>
        <end position="157"/>
    </location>
    <ligand>
        <name>ATP</name>
        <dbReference type="ChEBI" id="CHEBI:30616"/>
    </ligand>
</feature>
<comment type="function">
    <text evidence="9">Catalyzes the attachment of tryptophan to tRNA(Trp).</text>
</comment>
<keyword evidence="12" id="KW-1185">Reference proteome</keyword>
<evidence type="ECO:0000256" key="1">
    <source>
        <dbReference type="ARBA" id="ARBA00005594"/>
    </source>
</evidence>
<evidence type="ECO:0000256" key="8">
    <source>
        <dbReference type="ARBA" id="ARBA00049929"/>
    </source>
</evidence>
<dbReference type="NCBIfam" id="TIGR00233">
    <property type="entry name" value="trpS"/>
    <property type="match status" value="1"/>
</dbReference>
<dbReference type="PANTHER" id="PTHR43766:SF1">
    <property type="entry name" value="TRYPTOPHAN--TRNA LIGASE, MITOCHONDRIAL"/>
    <property type="match status" value="1"/>
</dbReference>
<dbReference type="KEGG" id="mvi:X808_19130"/>
<evidence type="ECO:0000256" key="3">
    <source>
        <dbReference type="ARBA" id="ARBA00022598"/>
    </source>
</evidence>
<feature type="binding site" evidence="9">
    <location>
        <begin position="27"/>
        <end position="28"/>
    </location>
    <ligand>
        <name>ATP</name>
        <dbReference type="ChEBI" id="CHEBI:30616"/>
    </ligand>
</feature>
<evidence type="ECO:0000313" key="11">
    <source>
        <dbReference type="EMBL" id="AHG76433.1"/>
    </source>
</evidence>
<proteinExistence type="inferred from homology"/>
<dbReference type="EC" id="6.1.1.2" evidence="9"/>
<keyword evidence="2 9" id="KW-0963">Cytoplasm</keyword>
<dbReference type="HOGENOM" id="CLU_029244_1_2_6"/>
<dbReference type="PRINTS" id="PR01039">
    <property type="entry name" value="TRNASYNTHTRP"/>
</dbReference>
<dbReference type="InterPro" id="IPR002306">
    <property type="entry name" value="Trp-tRNA-ligase"/>
</dbReference>
<dbReference type="AlphaFoldDB" id="W0QGQ8"/>
<comment type="subunit">
    <text evidence="9">Homodimer.</text>
</comment>
<evidence type="ECO:0000256" key="6">
    <source>
        <dbReference type="ARBA" id="ARBA00022917"/>
    </source>
</evidence>
<feature type="short sequence motif" description="'HIGH' region" evidence="9">
    <location>
        <begin position="20"/>
        <end position="28"/>
    </location>
</feature>
<dbReference type="InterPro" id="IPR014729">
    <property type="entry name" value="Rossmann-like_a/b/a_fold"/>
</dbReference>
<comment type="similarity">
    <text evidence="1 9 10">Belongs to the class-I aminoacyl-tRNA synthetase family.</text>
</comment>
<feature type="short sequence motif" description="'KMSKS' region" evidence="9">
    <location>
        <begin position="213"/>
        <end position="217"/>
    </location>
</feature>
<comment type="catalytic activity">
    <reaction evidence="8 9">
        <text>tRNA(Trp) + L-tryptophan + ATP = L-tryptophyl-tRNA(Trp) + AMP + diphosphate + H(+)</text>
        <dbReference type="Rhea" id="RHEA:24080"/>
        <dbReference type="Rhea" id="RHEA-COMP:9671"/>
        <dbReference type="Rhea" id="RHEA-COMP:9705"/>
        <dbReference type="ChEBI" id="CHEBI:15378"/>
        <dbReference type="ChEBI" id="CHEBI:30616"/>
        <dbReference type="ChEBI" id="CHEBI:33019"/>
        <dbReference type="ChEBI" id="CHEBI:57912"/>
        <dbReference type="ChEBI" id="CHEBI:78442"/>
        <dbReference type="ChEBI" id="CHEBI:78535"/>
        <dbReference type="ChEBI" id="CHEBI:456215"/>
        <dbReference type="EC" id="6.1.1.2"/>
    </reaction>
</comment>
<keyword evidence="6 9" id="KW-0648">Protein biosynthesis</keyword>
<evidence type="ECO:0000256" key="5">
    <source>
        <dbReference type="ARBA" id="ARBA00022840"/>
    </source>
</evidence>
<keyword evidence="4 9" id="KW-0547">Nucleotide-binding</keyword>
<dbReference type="Proteomes" id="UP000066995">
    <property type="component" value="Chromosome"/>
</dbReference>
<dbReference type="GO" id="GO:0005524">
    <property type="term" value="F:ATP binding"/>
    <property type="evidence" value="ECO:0007669"/>
    <property type="project" value="UniProtKB-UniRule"/>
</dbReference>
<keyword evidence="3 9" id="KW-0436">Ligase</keyword>
<feature type="binding site" evidence="9">
    <location>
        <begin position="213"/>
        <end position="217"/>
    </location>
    <ligand>
        <name>ATP</name>
        <dbReference type="ChEBI" id="CHEBI:30616"/>
    </ligand>
</feature>
<dbReference type="InterPro" id="IPR001412">
    <property type="entry name" value="aa-tRNA-synth_I_CS"/>
</dbReference>
<dbReference type="Gene3D" id="3.40.50.620">
    <property type="entry name" value="HUPs"/>
    <property type="match status" value="1"/>
</dbReference>
<dbReference type="GO" id="GO:0006436">
    <property type="term" value="P:tryptophanyl-tRNA aminoacylation"/>
    <property type="evidence" value="ECO:0007669"/>
    <property type="project" value="UniProtKB-UniRule"/>
</dbReference>
<dbReference type="FunFam" id="1.10.240.10:FF:000002">
    <property type="entry name" value="Tryptophan--tRNA ligase"/>
    <property type="match status" value="1"/>
</dbReference>
<dbReference type="FunFam" id="3.40.50.620:FF:000024">
    <property type="entry name" value="Tryptophan--tRNA ligase"/>
    <property type="match status" value="1"/>
</dbReference>
<protein>
    <recommendedName>
        <fullName evidence="9">Tryptophan--tRNA ligase</fullName>
        <ecNumber evidence="9">6.1.1.2</ecNumber>
    </recommendedName>
    <alternativeName>
        <fullName evidence="9">Tryptophanyl-tRNA synthetase</fullName>
        <shortName evidence="9">TrpRS</shortName>
    </alternativeName>
</protein>
<dbReference type="InterPro" id="IPR002305">
    <property type="entry name" value="aa-tRNA-synth_Ic"/>
</dbReference>
<organism evidence="11 12">
    <name type="scientific">Mannheimia varigena USDA-ARS-USMARC-1296</name>
    <dbReference type="NCBI Taxonomy" id="1433287"/>
    <lineage>
        <taxon>Bacteria</taxon>
        <taxon>Pseudomonadati</taxon>
        <taxon>Pseudomonadota</taxon>
        <taxon>Gammaproteobacteria</taxon>
        <taxon>Pasteurellales</taxon>
        <taxon>Pasteurellaceae</taxon>
        <taxon>Mannheimia</taxon>
    </lineage>
</organism>
<name>W0QGQ8_9PAST</name>
<evidence type="ECO:0000256" key="9">
    <source>
        <dbReference type="HAMAP-Rule" id="MF_00140"/>
    </source>
</evidence>
<dbReference type="PROSITE" id="PS00178">
    <property type="entry name" value="AA_TRNA_LIGASE_I"/>
    <property type="match status" value="1"/>
</dbReference>
<dbReference type="InterPro" id="IPR050203">
    <property type="entry name" value="Trp-tRNA_synthetase"/>
</dbReference>
<gene>
    <name evidence="9" type="primary">trpS</name>
    <name evidence="11" type="ORF">X808_19130</name>
</gene>
<evidence type="ECO:0000313" key="12">
    <source>
        <dbReference type="Proteomes" id="UP000066995"/>
    </source>
</evidence>
<dbReference type="Gene3D" id="1.10.240.10">
    <property type="entry name" value="Tyrosyl-Transfer RNA Synthetase"/>
    <property type="match status" value="1"/>
</dbReference>
<keyword evidence="7 9" id="KW-0030">Aminoacyl-tRNA synthetase</keyword>
<dbReference type="SUPFAM" id="SSF52374">
    <property type="entry name" value="Nucleotidylyl transferase"/>
    <property type="match status" value="1"/>
</dbReference>
<dbReference type="InterPro" id="IPR024109">
    <property type="entry name" value="Trp-tRNA-ligase_bac-type"/>
</dbReference>
<dbReference type="PANTHER" id="PTHR43766">
    <property type="entry name" value="TRYPTOPHAN--TRNA LIGASE, MITOCHONDRIAL"/>
    <property type="match status" value="1"/>
</dbReference>
<keyword evidence="5 9" id="KW-0067">ATP-binding</keyword>
<dbReference type="Pfam" id="PF00579">
    <property type="entry name" value="tRNA-synt_1b"/>
    <property type="match status" value="1"/>
</dbReference>
<dbReference type="STRING" id="1433287.X808_19130"/>
<evidence type="ECO:0000256" key="7">
    <source>
        <dbReference type="ARBA" id="ARBA00023146"/>
    </source>
</evidence>
<comment type="subcellular location">
    <subcellularLocation>
        <location evidence="9">Cytoplasm</location>
    </subcellularLocation>
</comment>
<dbReference type="PATRIC" id="fig|1433287.3.peg.1908"/>
<evidence type="ECO:0000256" key="2">
    <source>
        <dbReference type="ARBA" id="ARBA00022490"/>
    </source>
</evidence>
<feature type="binding site" evidence="9">
    <location>
        <position position="204"/>
    </location>
    <ligand>
        <name>ATP</name>
        <dbReference type="ChEBI" id="CHEBI:30616"/>
    </ligand>
</feature>
<feature type="binding site" evidence="9">
    <location>
        <begin position="19"/>
        <end position="21"/>
    </location>
    <ligand>
        <name>ATP</name>
        <dbReference type="ChEBI" id="CHEBI:30616"/>
    </ligand>
</feature>
<dbReference type="GO" id="GO:0004830">
    <property type="term" value="F:tryptophan-tRNA ligase activity"/>
    <property type="evidence" value="ECO:0007669"/>
    <property type="project" value="UniProtKB-UniRule"/>
</dbReference>
<dbReference type="eggNOG" id="COG0180">
    <property type="taxonomic scope" value="Bacteria"/>
</dbReference>
<evidence type="ECO:0000256" key="10">
    <source>
        <dbReference type="RuleBase" id="RU363036"/>
    </source>
</evidence>
<evidence type="ECO:0000256" key="4">
    <source>
        <dbReference type="ARBA" id="ARBA00022741"/>
    </source>
</evidence>
<dbReference type="HAMAP" id="MF_00140_B">
    <property type="entry name" value="Trp_tRNA_synth_B"/>
    <property type="match status" value="1"/>
</dbReference>
<feature type="binding site" evidence="9">
    <location>
        <position position="143"/>
    </location>
    <ligand>
        <name>L-tryptophan</name>
        <dbReference type="ChEBI" id="CHEBI:57912"/>
    </ligand>
</feature>
<dbReference type="CDD" id="cd00806">
    <property type="entry name" value="TrpRS_core"/>
    <property type="match status" value="1"/>
</dbReference>